<protein>
    <submittedName>
        <fullName evidence="2">Uncharacterized protein</fullName>
    </submittedName>
</protein>
<organism evidence="2 3">
    <name type="scientific">Dyella choica</name>
    <dbReference type="NCBI Taxonomy" id="1927959"/>
    <lineage>
        <taxon>Bacteria</taxon>
        <taxon>Pseudomonadati</taxon>
        <taxon>Pseudomonadota</taxon>
        <taxon>Gammaproteobacteria</taxon>
        <taxon>Lysobacterales</taxon>
        <taxon>Rhodanobacteraceae</taxon>
        <taxon>Dyella</taxon>
    </lineage>
</organism>
<dbReference type="RefSeq" id="WP_126683927.1">
    <property type="nucleotide sequence ID" value="NZ_RYYV01000004.1"/>
</dbReference>
<comment type="caution">
    <text evidence="2">The sequence shown here is derived from an EMBL/GenBank/DDBJ whole genome shotgun (WGS) entry which is preliminary data.</text>
</comment>
<evidence type="ECO:0000313" key="3">
    <source>
        <dbReference type="Proteomes" id="UP000274358"/>
    </source>
</evidence>
<accession>A0A3S0Q5L1</accession>
<evidence type="ECO:0000313" key="2">
    <source>
        <dbReference type="EMBL" id="RUL77532.1"/>
    </source>
</evidence>
<dbReference type="Proteomes" id="UP000274358">
    <property type="component" value="Unassembled WGS sequence"/>
</dbReference>
<reference evidence="2 3" key="1">
    <citation type="submission" date="2018-12" db="EMBL/GenBank/DDBJ databases">
        <title>Dyella dinghuensis sp. nov. DHOA06 and Dyella choica sp. nov. 4M-K27, isolated from forest soil.</title>
        <authorList>
            <person name="Qiu L.-H."/>
            <person name="Gao Z.-H."/>
        </authorList>
    </citation>
    <scope>NUCLEOTIDE SEQUENCE [LARGE SCALE GENOMIC DNA]</scope>
    <source>
        <strain evidence="2 3">4M-K27</strain>
    </source>
</reference>
<dbReference type="EMBL" id="RYYV01000004">
    <property type="protein sequence ID" value="RUL77532.1"/>
    <property type="molecule type" value="Genomic_DNA"/>
</dbReference>
<feature type="region of interest" description="Disordered" evidence="1">
    <location>
        <begin position="1"/>
        <end position="26"/>
    </location>
</feature>
<sequence>MEKRTKNPSVAREPESELQGKPSGPETELLGALEKAVADAQGLLGATSNPSWPYVIEALKDPQVQSHFIEHLLDAEVFRTAYCLNGESDPDEARIVFEFSCTERKISLFAPRFLVHFNIATRQVSQIEDPAPMRIPVGGSMPGMQYCLY</sequence>
<proteinExistence type="predicted"/>
<evidence type="ECO:0000256" key="1">
    <source>
        <dbReference type="SAM" id="MobiDB-lite"/>
    </source>
</evidence>
<keyword evidence="3" id="KW-1185">Reference proteome</keyword>
<dbReference type="AlphaFoldDB" id="A0A3S0Q5L1"/>
<name>A0A3S0Q5L1_9GAMM</name>
<gene>
    <name evidence="2" type="ORF">EKH80_06495</name>
</gene>